<name>A0ABD0SUI4_LOXSC</name>
<dbReference type="Proteomes" id="UP001549921">
    <property type="component" value="Unassembled WGS sequence"/>
</dbReference>
<evidence type="ECO:0000313" key="2">
    <source>
        <dbReference type="Proteomes" id="UP001549921"/>
    </source>
</evidence>
<organism evidence="1 2">
    <name type="scientific">Loxostege sticticalis</name>
    <name type="common">Beet webworm moth</name>
    <dbReference type="NCBI Taxonomy" id="481309"/>
    <lineage>
        <taxon>Eukaryota</taxon>
        <taxon>Metazoa</taxon>
        <taxon>Ecdysozoa</taxon>
        <taxon>Arthropoda</taxon>
        <taxon>Hexapoda</taxon>
        <taxon>Insecta</taxon>
        <taxon>Pterygota</taxon>
        <taxon>Neoptera</taxon>
        <taxon>Endopterygota</taxon>
        <taxon>Lepidoptera</taxon>
        <taxon>Glossata</taxon>
        <taxon>Ditrysia</taxon>
        <taxon>Pyraloidea</taxon>
        <taxon>Crambidae</taxon>
        <taxon>Pyraustinae</taxon>
        <taxon>Loxostege</taxon>
    </lineage>
</organism>
<comment type="caution">
    <text evidence="1">The sequence shown here is derived from an EMBL/GenBank/DDBJ whole genome shotgun (WGS) entry which is preliminary data.</text>
</comment>
<evidence type="ECO:0000313" key="1">
    <source>
        <dbReference type="EMBL" id="KAL0829401.1"/>
    </source>
</evidence>
<dbReference type="EMBL" id="JBEDNZ010000015">
    <property type="protein sequence ID" value="KAL0829401.1"/>
    <property type="molecule type" value="Genomic_DNA"/>
</dbReference>
<sequence length="91" mass="10178">MDRKDHPRHDSWFSAGDLWRLRTLSTSGPIAEKSRTSPAPQRTRLMRRALRITLPSCLARSGGGRSFQHRDAANLKGPRNAAVRCLGVENV</sequence>
<proteinExistence type="predicted"/>
<dbReference type="AlphaFoldDB" id="A0ABD0SUI4"/>
<reference evidence="1 2" key="1">
    <citation type="submission" date="2024-06" db="EMBL/GenBank/DDBJ databases">
        <title>A chromosome-level genome assembly of beet webworm, Loxostege sticticalis.</title>
        <authorList>
            <person name="Zhang Y."/>
        </authorList>
    </citation>
    <scope>NUCLEOTIDE SEQUENCE [LARGE SCALE GENOMIC DNA]</scope>
    <source>
        <strain evidence="1">AQ028</strain>
        <tissue evidence="1">Male pupae</tissue>
    </source>
</reference>
<accession>A0ABD0SUI4</accession>
<gene>
    <name evidence="1" type="ORF">ABMA28_004175</name>
</gene>
<protein>
    <submittedName>
        <fullName evidence="1">Uncharacterized protein</fullName>
    </submittedName>
</protein>